<dbReference type="InterPro" id="IPR025518">
    <property type="entry name" value="DUF4406"/>
</dbReference>
<dbReference type="AlphaFoldDB" id="A0A9D7AGV0"/>
<dbReference type="Proteomes" id="UP001296969">
    <property type="component" value="Unassembled WGS sequence"/>
</dbReference>
<keyword evidence="4" id="KW-1185">Reference proteome</keyword>
<dbReference type="RefSeq" id="WP_228397604.1">
    <property type="nucleotide sequence ID" value="NZ_JADRCP010000001.1"/>
</dbReference>
<proteinExistence type="predicted"/>
<gene>
    <name evidence="2" type="ORF">I2492_05930</name>
    <name evidence="1" type="ORF">I2493_05930</name>
</gene>
<sequence>MTPVIFISGPMTGKLNFNRQAFNAAAARLKDEGFIVLNPAIQPDGLTHDQYMVMSLAMLEQSDAIYLLKGWENSKGAVMEYDRAKQRDLLFMYEDMGVFRTAAARSRRQHGKEYEENLSCY</sequence>
<dbReference type="EMBL" id="JADRCQ010000001">
    <property type="protein sequence ID" value="MBK5072547.1"/>
    <property type="molecule type" value="Genomic_DNA"/>
</dbReference>
<dbReference type="Proteomes" id="UP000807542">
    <property type="component" value="Unassembled WGS sequence"/>
</dbReference>
<accession>A0A9D7AGV0</accession>
<dbReference type="Gene3D" id="3.40.50.10400">
    <property type="entry name" value="Hypothetical protein PA1492"/>
    <property type="match status" value="1"/>
</dbReference>
<evidence type="ECO:0000313" key="1">
    <source>
        <dbReference type="EMBL" id="MBK5072547.1"/>
    </source>
</evidence>
<evidence type="ECO:0000313" key="3">
    <source>
        <dbReference type="Proteomes" id="UP000807542"/>
    </source>
</evidence>
<organism evidence="2 3">
    <name type="scientific">Limnobaculum xujianqingii</name>
    <dbReference type="NCBI Taxonomy" id="2738837"/>
    <lineage>
        <taxon>Bacteria</taxon>
        <taxon>Pseudomonadati</taxon>
        <taxon>Pseudomonadota</taxon>
        <taxon>Gammaproteobacteria</taxon>
        <taxon>Enterobacterales</taxon>
        <taxon>Budviciaceae</taxon>
        <taxon>Limnobaculum</taxon>
    </lineage>
</organism>
<protein>
    <submittedName>
        <fullName evidence="2">DUF4406 domain-containing protein</fullName>
    </submittedName>
</protein>
<comment type="caution">
    <text evidence="2">The sequence shown here is derived from an EMBL/GenBank/DDBJ whole genome shotgun (WGS) entry which is preliminary data.</text>
</comment>
<evidence type="ECO:0000313" key="4">
    <source>
        <dbReference type="Proteomes" id="UP001296969"/>
    </source>
</evidence>
<name>A0A9D7AGV0_9GAMM</name>
<evidence type="ECO:0000313" key="2">
    <source>
        <dbReference type="EMBL" id="MBK5175856.1"/>
    </source>
</evidence>
<dbReference type="EMBL" id="JADRCP010000001">
    <property type="protein sequence ID" value="MBK5175856.1"/>
    <property type="molecule type" value="Genomic_DNA"/>
</dbReference>
<reference evidence="2 4" key="1">
    <citation type="submission" date="2020-11" db="EMBL/GenBank/DDBJ databases">
        <title>Insectihabitans protaetiae gen. nov. sp. nov. and Insectihabitans allomyrinae sp. nov., isolated from larvae of Protaetia brevitarsis seulensis and Allomyrina dichotoma, respectively.</title>
        <authorList>
            <person name="Lee S.D."/>
            <person name="Byeon Y.-S."/>
            <person name="Kim S.-M."/>
            <person name="Yang H.L."/>
            <person name="Kim I.S."/>
        </authorList>
    </citation>
    <scope>NUCLEOTIDE SEQUENCE</scope>
    <source>
        <strain evidence="2">CWB-B4</strain>
        <strain evidence="1 4">CWB-B43</strain>
    </source>
</reference>
<dbReference type="SUPFAM" id="SSF52309">
    <property type="entry name" value="N-(deoxy)ribosyltransferase-like"/>
    <property type="match status" value="1"/>
</dbReference>
<dbReference type="Pfam" id="PF14359">
    <property type="entry name" value="DUF4406"/>
    <property type="match status" value="1"/>
</dbReference>